<dbReference type="RefSeq" id="WP_319924882.1">
    <property type="nucleotide sequence ID" value="NZ_VCDP01000006.1"/>
</dbReference>
<dbReference type="Proteomes" id="UP001271640">
    <property type="component" value="Unassembled WGS sequence"/>
</dbReference>
<dbReference type="EMBL" id="VCDP01000006">
    <property type="protein sequence ID" value="MDX7998146.1"/>
    <property type="molecule type" value="Genomic_DNA"/>
</dbReference>
<proteinExistence type="predicted"/>
<accession>A0ABU4SHS5</accession>
<sequence>MHQLCTLPEIIGFSGFFVRLADDELLQALLLGICSPASGNSLGIKCAEQDYLTVLIKILD</sequence>
<evidence type="ECO:0000313" key="2">
    <source>
        <dbReference type="Proteomes" id="UP001271640"/>
    </source>
</evidence>
<gene>
    <name evidence="1" type="ORF">FE394_02770</name>
</gene>
<reference evidence="2" key="1">
    <citation type="journal article" date="2024" name="Toxins">
        <title>Genome Sequence Analysis of Native Xenorhabdus Strains Isolated from Entomopathogenic Nematodes in Argentina.</title>
        <authorList>
            <person name="Palma L."/>
            <person name="Frizzo L."/>
            <person name="Kaiser S."/>
            <person name="Berry C."/>
            <person name="Caballero P."/>
            <person name="Bode H.B."/>
            <person name="Del Valle E.E."/>
        </authorList>
    </citation>
    <scope>NUCLEOTIDE SEQUENCE [LARGE SCALE GENOMIC DNA]</scope>
    <source>
        <strain evidence="2">Reich</strain>
    </source>
</reference>
<organism evidence="1 2">
    <name type="scientific">Xenorhabdus littoralis</name>
    <dbReference type="NCBI Taxonomy" id="2582835"/>
    <lineage>
        <taxon>Bacteria</taxon>
        <taxon>Pseudomonadati</taxon>
        <taxon>Pseudomonadota</taxon>
        <taxon>Gammaproteobacteria</taxon>
        <taxon>Enterobacterales</taxon>
        <taxon>Morganellaceae</taxon>
        <taxon>Xenorhabdus</taxon>
    </lineage>
</organism>
<name>A0ABU4SHS5_9GAMM</name>
<evidence type="ECO:0000313" key="1">
    <source>
        <dbReference type="EMBL" id="MDX7998146.1"/>
    </source>
</evidence>
<protein>
    <submittedName>
        <fullName evidence="1">Uncharacterized protein</fullName>
    </submittedName>
</protein>
<keyword evidence="2" id="KW-1185">Reference proteome</keyword>
<comment type="caution">
    <text evidence="1">The sequence shown here is derived from an EMBL/GenBank/DDBJ whole genome shotgun (WGS) entry which is preliminary data.</text>
</comment>